<dbReference type="InterPro" id="IPR025110">
    <property type="entry name" value="AMP-bd_C"/>
</dbReference>
<dbReference type="AlphaFoldDB" id="A0A6S7ERR6"/>
<dbReference type="Pfam" id="PF13193">
    <property type="entry name" value="AMP-binding_C"/>
    <property type="match status" value="1"/>
</dbReference>
<dbReference type="PANTHER" id="PTHR43859">
    <property type="entry name" value="ACYL-ACTIVATING ENZYME"/>
    <property type="match status" value="1"/>
</dbReference>
<evidence type="ECO:0000256" key="2">
    <source>
        <dbReference type="ARBA" id="ARBA00022598"/>
    </source>
</evidence>
<accession>A0A6S7ERR6</accession>
<dbReference type="GO" id="GO:0004467">
    <property type="term" value="F:long-chain fatty acid-CoA ligase activity"/>
    <property type="evidence" value="ECO:0007669"/>
    <property type="project" value="UniProtKB-EC"/>
</dbReference>
<dbReference type="InterPro" id="IPR045851">
    <property type="entry name" value="AMP-bd_C_sf"/>
</dbReference>
<dbReference type="Proteomes" id="UP000494117">
    <property type="component" value="Unassembled WGS sequence"/>
</dbReference>
<dbReference type="Pfam" id="PF00501">
    <property type="entry name" value="AMP-binding"/>
    <property type="match status" value="1"/>
</dbReference>
<gene>
    <name evidence="7" type="ORF">LMG26858_05099</name>
</gene>
<dbReference type="PANTHER" id="PTHR43859:SF4">
    <property type="entry name" value="BUTANOATE--COA LIGASE AAE1-RELATED"/>
    <property type="match status" value="1"/>
</dbReference>
<evidence type="ECO:0000256" key="1">
    <source>
        <dbReference type="ARBA" id="ARBA00006432"/>
    </source>
</evidence>
<dbReference type="SUPFAM" id="SSF56801">
    <property type="entry name" value="Acetyl-CoA synthetase-like"/>
    <property type="match status" value="1"/>
</dbReference>
<dbReference type="Gene3D" id="3.40.50.12780">
    <property type="entry name" value="N-terminal domain of ligase-like"/>
    <property type="match status" value="1"/>
</dbReference>
<feature type="domain" description="AMP-binding enzyme C-terminal" evidence="6">
    <location>
        <begin position="458"/>
        <end position="532"/>
    </location>
</feature>
<dbReference type="InterPro" id="IPR042099">
    <property type="entry name" value="ANL_N_sf"/>
</dbReference>
<protein>
    <submittedName>
        <fullName evidence="7">Long-chain-fatty-acid--CoA ligase</fullName>
        <ecNumber evidence="7">6.2.1.3</ecNumber>
    </submittedName>
</protein>
<evidence type="ECO:0000256" key="4">
    <source>
        <dbReference type="ARBA" id="ARBA00023098"/>
    </source>
</evidence>
<dbReference type="NCBIfam" id="NF006020">
    <property type="entry name" value="PRK08162.1"/>
    <property type="match status" value="1"/>
</dbReference>
<dbReference type="RefSeq" id="WP_175209800.1">
    <property type="nucleotide sequence ID" value="NZ_CADILG010000052.1"/>
</dbReference>
<evidence type="ECO:0000313" key="7">
    <source>
        <dbReference type="EMBL" id="CAB3917486.1"/>
    </source>
</evidence>
<evidence type="ECO:0000256" key="3">
    <source>
        <dbReference type="ARBA" id="ARBA00022832"/>
    </source>
</evidence>
<sequence length="545" mass="59072">MPADTPDHHAPDIERNSANHLALSPLTFIERAAKVYPERIAIVHGALRQTWRQTYARCRQLASGLARLGVRPGDTVAVMAPNIPALYEAHFGVAMAGAVLNALNTRLDADTLAFILEHGEAAVLLVDREYACVMAQALARTGRRIRVVDIDDPEYGGPGDPIGEMNYEALLELGDARAAVEWPGDEWQSLCLNYTSGTTGRPKGVLYHHRGAYLNAMGNVLACDMRQHAVYLWTLPMFHCNGWSFPWTIALLAGTNICLRRVEAGAIFDAIQEHGVDYFCAAPVVLGMLINSAPEVRRRAASQVQALTGGSPPPAAVIAAMDELGIEVAHLYGLTETYGPSISCAWHEAWSDLPLAEQAALKARIGVRKHTMEQVRVLDPATLAPVPPDGVTMGEIMMRGNTLMKGYLKNPEATAEAFAGGWFHTGDLGVVHPDGYIQIKDRAKDIVISGGENISTVEVEEALYAHPAVLEAAVVARPDAKWGETPCAFVALKDGCGASAEELTDFCRGRLAGYKVPRSFVFGPLPKTATGKIQKYLLREQARRL</sequence>
<evidence type="ECO:0000259" key="5">
    <source>
        <dbReference type="Pfam" id="PF00501"/>
    </source>
</evidence>
<keyword evidence="4" id="KW-0443">Lipid metabolism</keyword>
<keyword evidence="2 7" id="KW-0436">Ligase</keyword>
<keyword evidence="3" id="KW-0276">Fatty acid metabolism</keyword>
<organism evidence="7 8">
    <name type="scientific">Achromobacter anxifer</name>
    <dbReference type="NCBI Taxonomy" id="1287737"/>
    <lineage>
        <taxon>Bacteria</taxon>
        <taxon>Pseudomonadati</taxon>
        <taxon>Pseudomonadota</taxon>
        <taxon>Betaproteobacteria</taxon>
        <taxon>Burkholderiales</taxon>
        <taxon>Alcaligenaceae</taxon>
        <taxon>Achromobacter</taxon>
    </lineage>
</organism>
<evidence type="ECO:0000259" key="6">
    <source>
        <dbReference type="Pfam" id="PF13193"/>
    </source>
</evidence>
<feature type="domain" description="AMP-dependent synthetase/ligase" evidence="5">
    <location>
        <begin position="30"/>
        <end position="408"/>
    </location>
</feature>
<dbReference type="FunFam" id="3.30.300.30:FF:000008">
    <property type="entry name" value="2,3-dihydroxybenzoate-AMP ligase"/>
    <property type="match status" value="1"/>
</dbReference>
<dbReference type="Gene3D" id="3.30.300.30">
    <property type="match status" value="1"/>
</dbReference>
<dbReference type="CDD" id="cd12118">
    <property type="entry name" value="ttLC_FACS_AEE21_like"/>
    <property type="match status" value="1"/>
</dbReference>
<comment type="similarity">
    <text evidence="1">Belongs to the ATP-dependent AMP-binding enzyme family.</text>
</comment>
<keyword evidence="8" id="KW-1185">Reference proteome</keyword>
<dbReference type="EC" id="6.2.1.3" evidence="7"/>
<proteinExistence type="inferred from homology"/>
<reference evidence="7 8" key="1">
    <citation type="submission" date="2020-04" db="EMBL/GenBank/DDBJ databases">
        <authorList>
            <person name="De Canck E."/>
        </authorList>
    </citation>
    <scope>NUCLEOTIDE SEQUENCE [LARGE SCALE GENOMIC DNA]</scope>
    <source>
        <strain evidence="7 8">LMG 26858</strain>
    </source>
</reference>
<name>A0A6S7ERR6_9BURK</name>
<dbReference type="EMBL" id="CADILG010000052">
    <property type="protein sequence ID" value="CAB3917486.1"/>
    <property type="molecule type" value="Genomic_DNA"/>
</dbReference>
<evidence type="ECO:0000313" key="8">
    <source>
        <dbReference type="Proteomes" id="UP000494117"/>
    </source>
</evidence>
<dbReference type="InterPro" id="IPR000873">
    <property type="entry name" value="AMP-dep_synth/lig_dom"/>
</dbReference>